<dbReference type="RefSeq" id="WP_103114010.1">
    <property type="nucleotide sequence ID" value="NZ_PPFX01000002.1"/>
</dbReference>
<evidence type="ECO:0000256" key="7">
    <source>
        <dbReference type="PROSITE-ProRule" id="PRU00703"/>
    </source>
</evidence>
<sequence>MSLLFFYLSLALFVSFLCSVLEAVLLTITPSYIASMDDNSRVKKLLEELKNDIDTSISSILILNTIAHTMGAAGVGAEAVRIFGVQWQSLIAIILTLLILYFSEIIPKTIGVTYWRQLAKPTAYIIKFLTRILLPLLWVSHLITQHIQKPADNAPTREEIAAMAEMSEEHGILAEEESQLIENLLQLKQVKVEDILTPRSVVFALDGAETIKNALTYDDLYIFSRIPVFEQTPDNITGLVFARTILKAASQNRKINQPLKEIMTPIHRVPKDMPVYQLMDQFIRRKEHLFLVHDSYLQYSGIVTLEDALETLLGREIVDEADKVADMQQYALEKAAIWKQQLKKRQAETGGQRPADRDDGQPLRSDEIRKKL</sequence>
<protein>
    <submittedName>
        <fullName evidence="13">Transporter</fullName>
    </submittedName>
</protein>
<evidence type="ECO:0000256" key="8">
    <source>
        <dbReference type="PROSITE-ProRule" id="PRU01193"/>
    </source>
</evidence>
<feature type="domain" description="CNNM transmembrane" evidence="12">
    <location>
        <begin position="1"/>
        <end position="177"/>
    </location>
</feature>
<comment type="subcellular location">
    <subcellularLocation>
        <location evidence="1">Membrane</location>
        <topology evidence="1">Multi-pass membrane protein</topology>
    </subcellularLocation>
</comment>
<dbReference type="AlphaFoldDB" id="A0A2K2HE09"/>
<dbReference type="Proteomes" id="UP000236340">
    <property type="component" value="Unassembled WGS sequence"/>
</dbReference>
<dbReference type="OrthoDB" id="9798188at2"/>
<evidence type="ECO:0000259" key="12">
    <source>
        <dbReference type="PROSITE" id="PS51846"/>
    </source>
</evidence>
<reference evidence="13 14" key="1">
    <citation type="journal article" date="2018" name="Genome Announc.">
        <title>Genome Sequence of Geothermobacter sp. HR-1 Iron Reducer from the Loihi Seamount.</title>
        <authorList>
            <person name="Smith H."/>
            <person name="Abuyen K."/>
            <person name="Tremblay J."/>
            <person name="Savalia P."/>
            <person name="Perez-Rodriguez I."/>
            <person name="Emerson D."/>
            <person name="Tully B."/>
            <person name="Amend J."/>
        </authorList>
    </citation>
    <scope>NUCLEOTIDE SEQUENCE [LARGE SCALE GENOMIC DNA]</scope>
    <source>
        <strain evidence="13 14">HR-1</strain>
    </source>
</reference>
<evidence type="ECO:0000256" key="4">
    <source>
        <dbReference type="ARBA" id="ARBA00022989"/>
    </source>
</evidence>
<organism evidence="13 14">
    <name type="scientific">Geothermobacter hydrogeniphilus</name>
    <dbReference type="NCBI Taxonomy" id="1969733"/>
    <lineage>
        <taxon>Bacteria</taxon>
        <taxon>Pseudomonadati</taxon>
        <taxon>Thermodesulfobacteriota</taxon>
        <taxon>Desulfuromonadia</taxon>
        <taxon>Desulfuromonadales</taxon>
        <taxon>Geothermobacteraceae</taxon>
        <taxon>Geothermobacter</taxon>
    </lineage>
</organism>
<dbReference type="CDD" id="cd04590">
    <property type="entry name" value="CBS_pair_CorC_HlyC_assoc"/>
    <property type="match status" value="1"/>
</dbReference>
<dbReference type="Gene3D" id="3.10.580.10">
    <property type="entry name" value="CBS-domain"/>
    <property type="match status" value="1"/>
</dbReference>
<gene>
    <name evidence="13" type="ORF">C2E25_01285</name>
</gene>
<feature type="region of interest" description="Disordered" evidence="9">
    <location>
        <begin position="343"/>
        <end position="372"/>
    </location>
</feature>
<keyword evidence="5 7" id="KW-0129">CBS domain</keyword>
<feature type="compositionally biased region" description="Basic and acidic residues" evidence="9">
    <location>
        <begin position="354"/>
        <end position="372"/>
    </location>
</feature>
<dbReference type="InterPro" id="IPR002550">
    <property type="entry name" value="CNNM"/>
</dbReference>
<dbReference type="PROSITE" id="PS51371">
    <property type="entry name" value="CBS"/>
    <property type="match status" value="1"/>
</dbReference>
<feature type="domain" description="CBS" evidence="11">
    <location>
        <begin position="262"/>
        <end position="320"/>
    </location>
</feature>
<dbReference type="SUPFAM" id="SSF54631">
    <property type="entry name" value="CBS-domain pair"/>
    <property type="match status" value="1"/>
</dbReference>
<evidence type="ECO:0000256" key="9">
    <source>
        <dbReference type="SAM" id="MobiDB-lite"/>
    </source>
</evidence>
<dbReference type="Pfam" id="PF01595">
    <property type="entry name" value="CNNM"/>
    <property type="match status" value="1"/>
</dbReference>
<evidence type="ECO:0000256" key="2">
    <source>
        <dbReference type="ARBA" id="ARBA00022692"/>
    </source>
</evidence>
<dbReference type="InterPro" id="IPR046342">
    <property type="entry name" value="CBS_dom_sf"/>
</dbReference>
<keyword evidence="4 8" id="KW-1133">Transmembrane helix</keyword>
<evidence type="ECO:0000256" key="3">
    <source>
        <dbReference type="ARBA" id="ARBA00022737"/>
    </source>
</evidence>
<dbReference type="PANTHER" id="PTHR22777:SF4">
    <property type="entry name" value="UPF0053 PROTEIN SLL1254"/>
    <property type="match status" value="1"/>
</dbReference>
<keyword evidence="2 8" id="KW-0812">Transmembrane</keyword>
<evidence type="ECO:0000256" key="1">
    <source>
        <dbReference type="ARBA" id="ARBA00004141"/>
    </source>
</evidence>
<dbReference type="InterPro" id="IPR000644">
    <property type="entry name" value="CBS_dom"/>
</dbReference>
<name>A0A2K2HE09_9BACT</name>
<evidence type="ECO:0000256" key="10">
    <source>
        <dbReference type="SAM" id="Phobius"/>
    </source>
</evidence>
<evidence type="ECO:0000256" key="5">
    <source>
        <dbReference type="ARBA" id="ARBA00023122"/>
    </source>
</evidence>
<accession>A0A2K2HE09</accession>
<dbReference type="Pfam" id="PF00571">
    <property type="entry name" value="CBS"/>
    <property type="match status" value="1"/>
</dbReference>
<feature type="transmembrane region" description="Helical" evidence="10">
    <location>
        <begin position="124"/>
        <end position="143"/>
    </location>
</feature>
<dbReference type="PROSITE" id="PS51846">
    <property type="entry name" value="CNNM"/>
    <property type="match status" value="1"/>
</dbReference>
<keyword evidence="6 8" id="KW-0472">Membrane</keyword>
<evidence type="ECO:0000256" key="6">
    <source>
        <dbReference type="ARBA" id="ARBA00023136"/>
    </source>
</evidence>
<dbReference type="EMBL" id="PPFX01000002">
    <property type="protein sequence ID" value="PNU21524.1"/>
    <property type="molecule type" value="Genomic_DNA"/>
</dbReference>
<evidence type="ECO:0000313" key="14">
    <source>
        <dbReference type="Proteomes" id="UP000236340"/>
    </source>
</evidence>
<proteinExistence type="predicted"/>
<dbReference type="InterPro" id="IPR044751">
    <property type="entry name" value="Ion_transp-like_CBS"/>
</dbReference>
<evidence type="ECO:0000313" key="13">
    <source>
        <dbReference type="EMBL" id="PNU21524.1"/>
    </source>
</evidence>
<dbReference type="PANTHER" id="PTHR22777">
    <property type="entry name" value="HEMOLYSIN-RELATED"/>
    <property type="match status" value="1"/>
</dbReference>
<comment type="caution">
    <text evidence="13">The sequence shown here is derived from an EMBL/GenBank/DDBJ whole genome shotgun (WGS) entry which is preliminary data.</text>
</comment>
<dbReference type="GO" id="GO:0005886">
    <property type="term" value="C:plasma membrane"/>
    <property type="evidence" value="ECO:0007669"/>
    <property type="project" value="TreeGrafter"/>
</dbReference>
<keyword evidence="3" id="KW-0677">Repeat</keyword>
<feature type="transmembrane region" description="Helical" evidence="10">
    <location>
        <begin position="85"/>
        <end position="103"/>
    </location>
</feature>
<evidence type="ECO:0000259" key="11">
    <source>
        <dbReference type="PROSITE" id="PS51371"/>
    </source>
</evidence>